<evidence type="ECO:0000313" key="4">
    <source>
        <dbReference type="EMBL" id="RQX72285.1"/>
    </source>
</evidence>
<dbReference type="CDD" id="cd08204">
    <property type="entry name" value="ArfGap"/>
    <property type="match status" value="1"/>
</dbReference>
<dbReference type="Pfam" id="PF01412">
    <property type="entry name" value="ArfGap"/>
    <property type="match status" value="1"/>
</dbReference>
<feature type="domain" description="Arf-GAP" evidence="3">
    <location>
        <begin position="26"/>
        <end position="116"/>
    </location>
</feature>
<dbReference type="PANTHER" id="PTHR45705">
    <property type="entry name" value="FI20236P1"/>
    <property type="match status" value="1"/>
</dbReference>
<dbReference type="GO" id="GO:0005096">
    <property type="term" value="F:GTPase activator activity"/>
    <property type="evidence" value="ECO:0007669"/>
    <property type="project" value="InterPro"/>
</dbReference>
<dbReference type="PANTHER" id="PTHR45705:SF1">
    <property type="entry name" value="FI20236P1"/>
    <property type="match status" value="1"/>
</dbReference>
<organism evidence="4 5">
    <name type="scientific">Toxoplasma gondii CAST</name>
    <dbReference type="NCBI Taxonomy" id="943122"/>
    <lineage>
        <taxon>Eukaryota</taxon>
        <taxon>Sar</taxon>
        <taxon>Alveolata</taxon>
        <taxon>Apicomplexa</taxon>
        <taxon>Conoidasida</taxon>
        <taxon>Coccidia</taxon>
        <taxon>Eucoccidiorida</taxon>
        <taxon>Eimeriorina</taxon>
        <taxon>Sarcocystidae</taxon>
        <taxon>Toxoplasma</taxon>
    </lineage>
</organism>
<dbReference type="VEuPathDB" id="ToxoDB:TGCAST_309220"/>
<dbReference type="PROSITE" id="PS50115">
    <property type="entry name" value="ARFGAP"/>
    <property type="match status" value="1"/>
</dbReference>
<dbReference type="SUPFAM" id="SSF57863">
    <property type="entry name" value="ArfGap/RecO-like zinc finger"/>
    <property type="match status" value="1"/>
</dbReference>
<dbReference type="InterPro" id="IPR051718">
    <property type="entry name" value="ARF_GTPase-activating"/>
</dbReference>
<protein>
    <submittedName>
        <fullName evidence="4">GTPase activating protein for Arf protein</fullName>
    </submittedName>
</protein>
<dbReference type="EMBL" id="AHIV02000865">
    <property type="protein sequence ID" value="RQX72285.1"/>
    <property type="molecule type" value="Genomic_DNA"/>
</dbReference>
<dbReference type="Gene3D" id="1.10.220.150">
    <property type="entry name" value="Arf GTPase activating protein"/>
    <property type="match status" value="1"/>
</dbReference>
<feature type="compositionally biased region" description="Pro residues" evidence="2">
    <location>
        <begin position="243"/>
        <end position="252"/>
    </location>
</feature>
<dbReference type="AlphaFoldDB" id="A0A3R8GAI9"/>
<dbReference type="GO" id="GO:0005737">
    <property type="term" value="C:cytoplasm"/>
    <property type="evidence" value="ECO:0007669"/>
    <property type="project" value="TreeGrafter"/>
</dbReference>
<dbReference type="InterPro" id="IPR038508">
    <property type="entry name" value="ArfGAP_dom_sf"/>
</dbReference>
<keyword evidence="1" id="KW-0863">Zinc-finger</keyword>
<sequence length="435" mass="45236">SYAQMGDACVCALKIFCGRTFLFVSGVFVCLECSGVHRKMGVHISKVKSATLDRWTWQWIETVRSIGNDTANAYYEYRLPKDYRKATRGDDNMAVENWIRMKYERKSFAPKGFPEPWQAVESGADPRVQCFPSEEGNASETSAEEAKKVKSKKEKKKKKENLSEADCSGMSPRASSPEQKEPQPSAADQRATAASAASLVALTDSFASLGLPASLGAGLGPFPAATVGCGGPSSGTSPEWPENAPPTNPAAPWPGAWPAASQETVAHRGGGQALHATTLSSSFFPPAAPAAPSRNGVFFSSDASVSPSLGSAPVLGATRLETEQSRNGGVGAADSLAGGLKLGEVSLWNADVSSPPKKDVFSSLNSLDAFALAGKVQARQKATPTAGVSTCCSGGTQLNGTKSDATFAGAGWLGVATPSPPAQAPGSSAEELLLI</sequence>
<reference evidence="4 5" key="1">
    <citation type="submission" date="2017-10" db="EMBL/GenBank/DDBJ databases">
        <authorList>
            <person name="Sibley D."/>
            <person name="Venepally P."/>
            <person name="Karamycheva S."/>
            <person name="Hadjithomas M."/>
            <person name="Khan A."/>
            <person name="Brunk B."/>
            <person name="Roos D."/>
            <person name="Caler E."/>
            <person name="Lorenzi H."/>
        </authorList>
    </citation>
    <scope>NUCLEOTIDE SEQUENCE [LARGE SCALE GENOMIC DNA]</scope>
    <source>
        <strain evidence="4 5">CAST</strain>
    </source>
</reference>
<evidence type="ECO:0000313" key="5">
    <source>
        <dbReference type="Proteomes" id="UP000284452"/>
    </source>
</evidence>
<feature type="region of interest" description="Disordered" evidence="2">
    <location>
        <begin position="127"/>
        <end position="191"/>
    </location>
</feature>
<evidence type="ECO:0000256" key="1">
    <source>
        <dbReference type="PROSITE-ProRule" id="PRU00288"/>
    </source>
</evidence>
<accession>A0A3R8GAI9</accession>
<evidence type="ECO:0000259" key="3">
    <source>
        <dbReference type="PROSITE" id="PS50115"/>
    </source>
</evidence>
<gene>
    <name evidence="4" type="ORF">TGCAST_309220</name>
</gene>
<comment type="caution">
    <text evidence="4">The sequence shown here is derived from an EMBL/GenBank/DDBJ whole genome shotgun (WGS) entry which is preliminary data.</text>
</comment>
<feature type="non-terminal residue" evidence="4">
    <location>
        <position position="1"/>
    </location>
</feature>
<feature type="compositionally biased region" description="Basic residues" evidence="2">
    <location>
        <begin position="149"/>
        <end position="159"/>
    </location>
</feature>
<dbReference type="SMART" id="SM00105">
    <property type="entry name" value="ArfGap"/>
    <property type="match status" value="1"/>
</dbReference>
<dbReference type="InterPro" id="IPR037278">
    <property type="entry name" value="ARFGAP/RecO"/>
</dbReference>
<dbReference type="Proteomes" id="UP000284452">
    <property type="component" value="Unassembled WGS sequence"/>
</dbReference>
<dbReference type="GO" id="GO:0008270">
    <property type="term" value="F:zinc ion binding"/>
    <property type="evidence" value="ECO:0007669"/>
    <property type="project" value="UniProtKB-KW"/>
</dbReference>
<dbReference type="InterPro" id="IPR001164">
    <property type="entry name" value="ArfGAP_dom"/>
</dbReference>
<dbReference type="PRINTS" id="PR00405">
    <property type="entry name" value="REVINTRACTNG"/>
</dbReference>
<feature type="region of interest" description="Disordered" evidence="2">
    <location>
        <begin position="230"/>
        <end position="270"/>
    </location>
</feature>
<evidence type="ECO:0000256" key="2">
    <source>
        <dbReference type="SAM" id="MobiDB-lite"/>
    </source>
</evidence>
<proteinExistence type="predicted"/>
<keyword evidence="1" id="KW-0479">Metal-binding</keyword>
<keyword evidence="1" id="KW-0862">Zinc</keyword>
<name>A0A3R8GAI9_TOXGO</name>